<protein>
    <submittedName>
        <fullName evidence="2">N-acetylglucosamine kinase-like BadF-type ATPase</fullName>
    </submittedName>
</protein>
<dbReference type="EMBL" id="JACHLY010000001">
    <property type="protein sequence ID" value="MBB5997409.1"/>
    <property type="molecule type" value="Genomic_DNA"/>
</dbReference>
<keyword evidence="2" id="KW-0418">Kinase</keyword>
<dbReference type="Proteomes" id="UP000578077">
    <property type="component" value="Unassembled WGS sequence"/>
</dbReference>
<gene>
    <name evidence="2" type="ORF">HNR25_001160</name>
</gene>
<dbReference type="InterPro" id="IPR052519">
    <property type="entry name" value="Euk-type_GlcNAc_Kinase"/>
</dbReference>
<dbReference type="SUPFAM" id="SSF53067">
    <property type="entry name" value="Actin-like ATPase domain"/>
    <property type="match status" value="2"/>
</dbReference>
<accession>A0A841E7X5</accession>
<organism evidence="2 3">
    <name type="scientific">Streptomonospora salina</name>
    <dbReference type="NCBI Taxonomy" id="104205"/>
    <lineage>
        <taxon>Bacteria</taxon>
        <taxon>Bacillati</taxon>
        <taxon>Actinomycetota</taxon>
        <taxon>Actinomycetes</taxon>
        <taxon>Streptosporangiales</taxon>
        <taxon>Nocardiopsidaceae</taxon>
        <taxon>Streptomonospora</taxon>
    </lineage>
</organism>
<dbReference type="PANTHER" id="PTHR43190">
    <property type="entry name" value="N-ACETYL-D-GLUCOSAMINE KINASE"/>
    <property type="match status" value="1"/>
</dbReference>
<dbReference type="GO" id="GO:0016301">
    <property type="term" value="F:kinase activity"/>
    <property type="evidence" value="ECO:0007669"/>
    <property type="project" value="UniProtKB-KW"/>
</dbReference>
<evidence type="ECO:0000313" key="3">
    <source>
        <dbReference type="Proteomes" id="UP000578077"/>
    </source>
</evidence>
<feature type="domain" description="ATPase BadF/BadG/BcrA/BcrD type" evidence="1">
    <location>
        <begin position="7"/>
        <end position="295"/>
    </location>
</feature>
<dbReference type="InterPro" id="IPR043129">
    <property type="entry name" value="ATPase_NBD"/>
</dbReference>
<sequence length="326" mass="31070">MAQRVVLGLDAGGTSTRCAAVSADGAALGYGRAPGANTFSGDDPAAALEQALRGALAGLDSADVAHAVFGLAGASTGGGARAAGIAQAAWDRIGLPGGPVVTDDIAVAFASGTSGGTGAVLIAGTGAVAARVTGGAVQSRCDGHGWLLGDEGSAVWLALEGLRAGLAALDGRGGPTSLHTRIAARLEVPAGDSAALVRAAHTCRPAELGELAPAVTAAAGEGDAAAERIVADAAQRLLCSLAAAAPDAADGPVVLAGSILEGGPVADAVRAGLRERGAGAPLRAVDGAFGAAGLALRASGAPRGAHAALLRRAAAADGRSGPRPVP</sequence>
<name>A0A841E7X5_9ACTN</name>
<keyword evidence="3" id="KW-1185">Reference proteome</keyword>
<keyword evidence="2" id="KW-0808">Transferase</keyword>
<dbReference type="PANTHER" id="PTHR43190:SF3">
    <property type="entry name" value="N-ACETYL-D-GLUCOSAMINE KINASE"/>
    <property type="match status" value="1"/>
</dbReference>
<comment type="caution">
    <text evidence="2">The sequence shown here is derived from an EMBL/GenBank/DDBJ whole genome shotgun (WGS) entry which is preliminary data.</text>
</comment>
<reference evidence="2 3" key="1">
    <citation type="submission" date="2020-08" db="EMBL/GenBank/DDBJ databases">
        <title>Sequencing the genomes of 1000 actinobacteria strains.</title>
        <authorList>
            <person name="Klenk H.-P."/>
        </authorList>
    </citation>
    <scope>NUCLEOTIDE SEQUENCE [LARGE SCALE GENOMIC DNA]</scope>
    <source>
        <strain evidence="2 3">DSM 44593</strain>
    </source>
</reference>
<proteinExistence type="predicted"/>
<evidence type="ECO:0000313" key="2">
    <source>
        <dbReference type="EMBL" id="MBB5997409.1"/>
    </source>
</evidence>
<dbReference type="Gene3D" id="3.30.420.40">
    <property type="match status" value="2"/>
</dbReference>
<evidence type="ECO:0000259" key="1">
    <source>
        <dbReference type="Pfam" id="PF01869"/>
    </source>
</evidence>
<dbReference type="Pfam" id="PF01869">
    <property type="entry name" value="BcrAD_BadFG"/>
    <property type="match status" value="1"/>
</dbReference>
<dbReference type="InterPro" id="IPR002731">
    <property type="entry name" value="ATPase_BadF"/>
</dbReference>
<dbReference type="RefSeq" id="WP_184633686.1">
    <property type="nucleotide sequence ID" value="NZ_JACHLY010000001.1"/>
</dbReference>
<dbReference type="AlphaFoldDB" id="A0A841E7X5"/>